<comment type="similarity">
    <text evidence="2">Belongs to the glycosyl hydrolase 29 family.</text>
</comment>
<gene>
    <name evidence="9" type="ORF">GCM10009754_86500</name>
</gene>
<dbReference type="Proteomes" id="UP001501116">
    <property type="component" value="Unassembled WGS sequence"/>
</dbReference>
<protein>
    <recommendedName>
        <fullName evidence="3">alpha-L-fucosidase</fullName>
        <ecNumber evidence="3">3.2.1.51</ecNumber>
    </recommendedName>
</protein>
<feature type="signal peptide" evidence="7">
    <location>
        <begin position="1"/>
        <end position="28"/>
    </location>
</feature>
<dbReference type="Pfam" id="PF07691">
    <property type="entry name" value="PA14"/>
    <property type="match status" value="1"/>
</dbReference>
<dbReference type="InterPro" id="IPR011658">
    <property type="entry name" value="PA14_dom"/>
</dbReference>
<keyword evidence="5" id="KW-0378">Hydrolase</keyword>
<dbReference type="SMART" id="SM00758">
    <property type="entry name" value="PA14"/>
    <property type="match status" value="1"/>
</dbReference>
<dbReference type="PROSITE" id="PS51820">
    <property type="entry name" value="PA14"/>
    <property type="match status" value="1"/>
</dbReference>
<evidence type="ECO:0000256" key="3">
    <source>
        <dbReference type="ARBA" id="ARBA00012662"/>
    </source>
</evidence>
<evidence type="ECO:0000313" key="9">
    <source>
        <dbReference type="EMBL" id="GAA1993856.1"/>
    </source>
</evidence>
<feature type="domain" description="PA14" evidence="8">
    <location>
        <begin position="461"/>
        <end position="600"/>
    </location>
</feature>
<feature type="chain" id="PRO_5046885072" description="alpha-L-fucosidase" evidence="7">
    <location>
        <begin position="29"/>
        <end position="605"/>
    </location>
</feature>
<dbReference type="InterPro" id="IPR016286">
    <property type="entry name" value="FUC_metazoa-typ"/>
</dbReference>
<keyword evidence="10" id="KW-1185">Reference proteome</keyword>
<dbReference type="Pfam" id="PF01120">
    <property type="entry name" value="Alpha_L_fucos"/>
    <property type="match status" value="1"/>
</dbReference>
<evidence type="ECO:0000313" key="10">
    <source>
        <dbReference type="Proteomes" id="UP001501116"/>
    </source>
</evidence>
<dbReference type="SMART" id="SM00812">
    <property type="entry name" value="Alpha_L_fucos"/>
    <property type="match status" value="1"/>
</dbReference>
<dbReference type="InterPro" id="IPR037524">
    <property type="entry name" value="PA14/GLEYA"/>
</dbReference>
<keyword evidence="6" id="KW-0326">Glycosidase</keyword>
<keyword evidence="4 7" id="KW-0732">Signal</keyword>
<dbReference type="PANTHER" id="PTHR10030">
    <property type="entry name" value="ALPHA-L-FUCOSIDASE"/>
    <property type="match status" value="1"/>
</dbReference>
<name>A0ABN2SWM2_9PSEU</name>
<evidence type="ECO:0000256" key="6">
    <source>
        <dbReference type="ARBA" id="ARBA00023295"/>
    </source>
</evidence>
<evidence type="ECO:0000256" key="2">
    <source>
        <dbReference type="ARBA" id="ARBA00007951"/>
    </source>
</evidence>
<dbReference type="Gene3D" id="3.20.20.80">
    <property type="entry name" value="Glycosidases"/>
    <property type="match status" value="1"/>
</dbReference>
<dbReference type="PRINTS" id="PR00741">
    <property type="entry name" value="GLHYDRLASE29"/>
</dbReference>
<dbReference type="InterPro" id="IPR017853">
    <property type="entry name" value="GH"/>
</dbReference>
<comment type="function">
    <text evidence="1">Alpha-L-fucosidase is responsible for hydrolyzing the alpha-1,6-linked fucose joined to the reducing-end N-acetylglucosamine of the carbohydrate moieties of glycoproteins.</text>
</comment>
<accession>A0ABN2SWM2</accession>
<proteinExistence type="inferred from homology"/>
<evidence type="ECO:0000256" key="7">
    <source>
        <dbReference type="SAM" id="SignalP"/>
    </source>
</evidence>
<dbReference type="InterPro" id="IPR057739">
    <property type="entry name" value="Glyco_hydro_29_N"/>
</dbReference>
<dbReference type="PANTHER" id="PTHR10030:SF37">
    <property type="entry name" value="ALPHA-L-FUCOSIDASE-RELATED"/>
    <property type="match status" value="1"/>
</dbReference>
<dbReference type="Gene3D" id="3.90.182.10">
    <property type="entry name" value="Toxin - Anthrax Protective Antigen,domain 1"/>
    <property type="match status" value="1"/>
</dbReference>
<evidence type="ECO:0000256" key="4">
    <source>
        <dbReference type="ARBA" id="ARBA00022729"/>
    </source>
</evidence>
<sequence length="605" mass="66185">MTFRRSAVRSLLGMVAVATLLGGVPATAAPPPSTGPGTNFAPDDPFTAARTQWWRDDRFGMFIHFGAYSNLQGEYQRPDGSVCRDAEWIQRSCEIPKAEYEKQAATFNPAGFDADAIARTAKDAGQKYVVLTAKHHEGYAMWPTKVNDWNLRDHSSFDKNRDILAELAKATRKRDVALGFYYSIWDWHDPDFANPATFPRYKERMYAQLKELVDNYHPKVLWFDGEWSADKPDNPWSERDGQELEAYVRGLDPGIVLNNRVGKRRVVDGDTGTPEQEIPDKPVAGQLWESCMTINGSWGFAEWDHNWKPPSALTRNLTSIASRGGNYLLNVGPDRTGRIPQESVDRLHQVGAWLRTAGQGNAVYGAGAPGIVAEPGWGVVSRKGNRLYASVYQWPAPGKSLDLKALSPFRVTGARVLGSGQRVAVAQDGTGVRLTPSGKPANDIATVLELDVATPPLAKPGHGDGLTARFWPNSAFTGDPAVTRVDRGVNYNWKFDGSPAAAIPAESFSSRWTGAVVPRESGPITFTTVSDDTVRLWVDGKLVIDHTTPHGPAVDTGTVSLVAGRKYAITLEQAENGGEASMKLLWSGPNTPQQIVPASQLYTRG</sequence>
<organism evidence="9 10">
    <name type="scientific">Amycolatopsis minnesotensis</name>
    <dbReference type="NCBI Taxonomy" id="337894"/>
    <lineage>
        <taxon>Bacteria</taxon>
        <taxon>Bacillati</taxon>
        <taxon>Actinomycetota</taxon>
        <taxon>Actinomycetes</taxon>
        <taxon>Pseudonocardiales</taxon>
        <taxon>Pseudonocardiaceae</taxon>
        <taxon>Amycolatopsis</taxon>
    </lineage>
</organism>
<dbReference type="RefSeq" id="WP_344432011.1">
    <property type="nucleotide sequence ID" value="NZ_BAAANN010000075.1"/>
</dbReference>
<dbReference type="InterPro" id="IPR000933">
    <property type="entry name" value="Glyco_hydro_29"/>
</dbReference>
<evidence type="ECO:0000256" key="5">
    <source>
        <dbReference type="ARBA" id="ARBA00022801"/>
    </source>
</evidence>
<comment type="caution">
    <text evidence="9">The sequence shown here is derived from an EMBL/GenBank/DDBJ whole genome shotgun (WGS) entry which is preliminary data.</text>
</comment>
<dbReference type="EC" id="3.2.1.51" evidence="3"/>
<dbReference type="EMBL" id="BAAANN010000075">
    <property type="protein sequence ID" value="GAA1993856.1"/>
    <property type="molecule type" value="Genomic_DNA"/>
</dbReference>
<evidence type="ECO:0000256" key="1">
    <source>
        <dbReference type="ARBA" id="ARBA00004071"/>
    </source>
</evidence>
<dbReference type="SUPFAM" id="SSF56988">
    <property type="entry name" value="Anthrax protective antigen"/>
    <property type="match status" value="1"/>
</dbReference>
<dbReference type="SUPFAM" id="SSF51445">
    <property type="entry name" value="(Trans)glycosidases"/>
    <property type="match status" value="1"/>
</dbReference>
<reference evidence="9 10" key="1">
    <citation type="journal article" date="2019" name="Int. J. Syst. Evol. Microbiol.">
        <title>The Global Catalogue of Microorganisms (GCM) 10K type strain sequencing project: providing services to taxonomists for standard genome sequencing and annotation.</title>
        <authorList>
            <consortium name="The Broad Institute Genomics Platform"/>
            <consortium name="The Broad Institute Genome Sequencing Center for Infectious Disease"/>
            <person name="Wu L."/>
            <person name="Ma J."/>
        </authorList>
    </citation>
    <scope>NUCLEOTIDE SEQUENCE [LARGE SCALE GENOMIC DNA]</scope>
    <source>
        <strain evidence="9 10">JCM 14545</strain>
    </source>
</reference>
<evidence type="ECO:0000259" key="8">
    <source>
        <dbReference type="PROSITE" id="PS51820"/>
    </source>
</evidence>